<dbReference type="GO" id="GO:0009409">
    <property type="term" value="P:response to cold"/>
    <property type="evidence" value="ECO:0007669"/>
    <property type="project" value="UniProtKB-ARBA"/>
</dbReference>
<reference evidence="18 19" key="1">
    <citation type="submission" date="2024-01" db="EMBL/GenBank/DDBJ databases">
        <title>The complete chloroplast genome sequence of Lithospermum erythrorhizon: insights into the phylogenetic relationship among Boraginaceae species and the maternal lineages of purple gromwells.</title>
        <authorList>
            <person name="Okada T."/>
            <person name="Watanabe K."/>
        </authorList>
    </citation>
    <scope>NUCLEOTIDE SEQUENCE [LARGE SCALE GENOMIC DNA]</scope>
</reference>
<dbReference type="InterPro" id="IPR002909">
    <property type="entry name" value="IPT_dom"/>
</dbReference>
<evidence type="ECO:0000256" key="12">
    <source>
        <dbReference type="ARBA" id="ARBA00023159"/>
    </source>
</evidence>
<feature type="domain" description="CG-1" evidence="17">
    <location>
        <begin position="15"/>
        <end position="141"/>
    </location>
</feature>
<dbReference type="FunFam" id="1.20.5.190:FF:000003">
    <property type="entry name" value="Calmodulin-binding transcription activator 2"/>
    <property type="match status" value="1"/>
</dbReference>
<dbReference type="AlphaFoldDB" id="A0AAV3PU77"/>
<evidence type="ECO:0000256" key="10">
    <source>
        <dbReference type="ARBA" id="ARBA00023054"/>
    </source>
</evidence>
<dbReference type="InterPro" id="IPR002110">
    <property type="entry name" value="Ankyrin_rpt"/>
</dbReference>
<comment type="caution">
    <text evidence="18">The sequence shown here is derived from an EMBL/GenBank/DDBJ whole genome shotgun (WGS) entry which is preliminary data.</text>
</comment>
<dbReference type="PROSITE" id="PS50096">
    <property type="entry name" value="IQ"/>
    <property type="match status" value="2"/>
</dbReference>
<dbReference type="Pfam" id="PF00612">
    <property type="entry name" value="IQ"/>
    <property type="match status" value="2"/>
</dbReference>
<dbReference type="Pfam" id="PF12796">
    <property type="entry name" value="Ank_2"/>
    <property type="match status" value="1"/>
</dbReference>
<dbReference type="GO" id="GO:0005516">
    <property type="term" value="F:calmodulin binding"/>
    <property type="evidence" value="ECO:0007669"/>
    <property type="project" value="UniProtKB-KW"/>
</dbReference>
<evidence type="ECO:0000256" key="5">
    <source>
        <dbReference type="ARBA" id="ARBA00022837"/>
    </source>
</evidence>
<dbReference type="Pfam" id="PF01833">
    <property type="entry name" value="TIG"/>
    <property type="match status" value="1"/>
</dbReference>
<evidence type="ECO:0000256" key="11">
    <source>
        <dbReference type="ARBA" id="ARBA00023125"/>
    </source>
</evidence>
<evidence type="ECO:0000256" key="7">
    <source>
        <dbReference type="ARBA" id="ARBA00023015"/>
    </source>
</evidence>
<dbReference type="InterPro" id="IPR014756">
    <property type="entry name" value="Ig_E-set"/>
</dbReference>
<dbReference type="SMART" id="SM00248">
    <property type="entry name" value="ANK"/>
    <property type="match status" value="2"/>
</dbReference>
<dbReference type="SUPFAM" id="SSF81296">
    <property type="entry name" value="E set domains"/>
    <property type="match status" value="1"/>
</dbReference>
<evidence type="ECO:0000256" key="2">
    <source>
        <dbReference type="ARBA" id="ARBA00008267"/>
    </source>
</evidence>
<gene>
    <name evidence="18" type="ORF">LIER_12703</name>
</gene>
<dbReference type="GO" id="GO:0003690">
    <property type="term" value="F:double-stranded DNA binding"/>
    <property type="evidence" value="ECO:0007669"/>
    <property type="project" value="TreeGrafter"/>
</dbReference>
<feature type="region of interest" description="Disordered" evidence="16">
    <location>
        <begin position="823"/>
        <end position="856"/>
    </location>
</feature>
<evidence type="ECO:0000256" key="1">
    <source>
        <dbReference type="ARBA" id="ARBA00004123"/>
    </source>
</evidence>
<evidence type="ECO:0000256" key="6">
    <source>
        <dbReference type="ARBA" id="ARBA00022860"/>
    </source>
</evidence>
<organism evidence="18 19">
    <name type="scientific">Lithospermum erythrorhizon</name>
    <name type="common">Purple gromwell</name>
    <name type="synonym">Lithospermum officinale var. erythrorhizon</name>
    <dbReference type="NCBI Taxonomy" id="34254"/>
    <lineage>
        <taxon>Eukaryota</taxon>
        <taxon>Viridiplantae</taxon>
        <taxon>Streptophyta</taxon>
        <taxon>Embryophyta</taxon>
        <taxon>Tracheophyta</taxon>
        <taxon>Spermatophyta</taxon>
        <taxon>Magnoliopsida</taxon>
        <taxon>eudicotyledons</taxon>
        <taxon>Gunneridae</taxon>
        <taxon>Pentapetalae</taxon>
        <taxon>asterids</taxon>
        <taxon>lamiids</taxon>
        <taxon>Boraginales</taxon>
        <taxon>Boraginaceae</taxon>
        <taxon>Boraginoideae</taxon>
        <taxon>Lithospermeae</taxon>
        <taxon>Lithospermum</taxon>
    </lineage>
</organism>
<accession>A0AAV3PU77</accession>
<dbReference type="SUPFAM" id="SSF52540">
    <property type="entry name" value="P-loop containing nucleoside triphosphate hydrolases"/>
    <property type="match status" value="1"/>
</dbReference>
<evidence type="ECO:0000259" key="17">
    <source>
        <dbReference type="PROSITE" id="PS51437"/>
    </source>
</evidence>
<evidence type="ECO:0000313" key="18">
    <source>
        <dbReference type="EMBL" id="GAA0154838.1"/>
    </source>
</evidence>
<keyword evidence="6" id="KW-0112">Calmodulin-binding</keyword>
<keyword evidence="13" id="KW-0804">Transcription</keyword>
<protein>
    <submittedName>
        <fullName evidence="18">DNA-binding transcription factor</fullName>
    </submittedName>
</protein>
<name>A0AAV3PU77_LITER</name>
<dbReference type="Pfam" id="PF03859">
    <property type="entry name" value="CG-1"/>
    <property type="match status" value="1"/>
</dbReference>
<keyword evidence="14" id="KW-0539">Nucleus</keyword>
<keyword evidence="8" id="KW-0346">Stress response</keyword>
<evidence type="ECO:0000256" key="9">
    <source>
        <dbReference type="ARBA" id="ARBA00023043"/>
    </source>
</evidence>
<dbReference type="GO" id="GO:0005634">
    <property type="term" value="C:nucleus"/>
    <property type="evidence" value="ECO:0007669"/>
    <property type="project" value="UniProtKB-SubCell"/>
</dbReference>
<dbReference type="SMART" id="SM01076">
    <property type="entry name" value="CG-1"/>
    <property type="match status" value="1"/>
</dbReference>
<dbReference type="PANTHER" id="PTHR23335:SF30">
    <property type="entry name" value="CALMODULIN-BINDING TRANSCRIPTION ACTIVATOR 3"/>
    <property type="match status" value="1"/>
</dbReference>
<dbReference type="InterPro" id="IPR027417">
    <property type="entry name" value="P-loop_NTPase"/>
</dbReference>
<comment type="similarity">
    <text evidence="2">Belongs to the CAMTA family.</text>
</comment>
<dbReference type="InterPro" id="IPR000048">
    <property type="entry name" value="IQ_motif_EF-hand-BS"/>
</dbReference>
<keyword evidence="11 18" id="KW-0238">DNA-binding</keyword>
<keyword evidence="4" id="KW-0677">Repeat</keyword>
<evidence type="ECO:0000256" key="15">
    <source>
        <dbReference type="PROSITE-ProRule" id="PRU00023"/>
    </source>
</evidence>
<dbReference type="EMBL" id="BAABME010002482">
    <property type="protein sequence ID" value="GAA0154838.1"/>
    <property type="molecule type" value="Genomic_DNA"/>
</dbReference>
<feature type="compositionally biased region" description="Polar residues" evidence="16">
    <location>
        <begin position="838"/>
        <end position="854"/>
    </location>
</feature>
<feature type="compositionally biased region" description="Basic and acidic residues" evidence="16">
    <location>
        <begin position="823"/>
        <end position="833"/>
    </location>
</feature>
<keyword evidence="5" id="KW-0106">Calcium</keyword>
<sequence>MAETRRFCLNAQLDIEQILQEAQHRWLRPTEICEILQNYQKFRIAPEPPTRPPSGSLFLFDRKVLRYFRKDGHNWRKKRDGKTVKEAHERLKAGSVDVLHCYYAHGQENENFQRRSYWMLEESLSNIVLVHYREVKGSRTNYNRIKDVGEALSSFPENKDGEYSEVVTSSSSKIMSHDYQGNSQITDTASLSSAQASEFEDAESAYSSQANSGFQSFMDSQQPSLQKMNDRFGAPYYPVSSSSDYQIQLPTTCSKSVSLPGQGGTDTNVEAGVEYVTDQSLDLPFKSYQSDQFQPSFSTMTSNTISMTHVQGNEMLNQVIGDGLDPSQGFRDNGGCLEEWQNPGIDTSCVSNWTMNQKAYMGSPFCPPDSLNEGSHVGFLNMFNVMDAPSGKITHPMQDSPVHKINADIEASPKPELPAHLSTEEKADHSSLKQPFLFGLKEGLKKLDSFDRWMSKEFEDVNDTHIHSNSGTYWEAVGNDDVGDDSDLGPQVPLDSFVLPPSISQDQYFSITDFSPVWAYAGSETKVLIMGQFLKSQKEVENCKWACMFGELEVPAEVIGAGILRCHTPVHKPGRVPFYITLSNRLACSEVRDFEFRVSISPEVDISDSSNSTASESVLLMRFARLLSIGSPKFSTSVSSSESDTTQLCSRFSSLLMEEKYDWEKMLNSNTEEESSIEKIKDQILHKLLKEKLYYWILEKIVEDGKGPSELDESGQGVLHLAAALDYDWAMPPMIAAGVSINFRDVSGWTALHWAALYGRERTVCSLIALGAAAGLLTDPTPKYPTGRTPADLASSNGHKGIAGLLAESALVDLSSHLQSLDLKDSKGKDKGESSGSTPVHTISERISASTTDGDSPLKDSLAAVRNATQAAARIFQVYRVQSFQRKKLNEYSDGEFGISDQRALSLTLKMNRAGQDAAAIRIQNKFRSWKGRKEFLLIRQRVIKIQAHFRGHQVRRKHNIIWSVGILEKVVLRWRRKGSGLRGFRPEMATDSPSLQDESLKEDDYDVLKEGRRQTEERMQKALDRVKSMVQYPEARDQYRRLLNVVSGMQGKKAVYDKVLNSSEEASGFDDDLVDLQALLDDDTFMST</sequence>
<keyword evidence="9 15" id="KW-0040">ANK repeat</keyword>
<dbReference type="Proteomes" id="UP001454036">
    <property type="component" value="Unassembled WGS sequence"/>
</dbReference>
<comment type="subcellular location">
    <subcellularLocation>
        <location evidence="1">Nucleus</location>
    </subcellularLocation>
</comment>
<evidence type="ECO:0000256" key="3">
    <source>
        <dbReference type="ARBA" id="ARBA00022553"/>
    </source>
</evidence>
<dbReference type="SMART" id="SM00015">
    <property type="entry name" value="IQ"/>
    <property type="match status" value="2"/>
</dbReference>
<dbReference type="PROSITE" id="PS50088">
    <property type="entry name" value="ANK_REPEAT"/>
    <property type="match status" value="1"/>
</dbReference>
<feature type="repeat" description="ANK" evidence="15">
    <location>
        <begin position="747"/>
        <end position="779"/>
    </location>
</feature>
<evidence type="ECO:0000256" key="8">
    <source>
        <dbReference type="ARBA" id="ARBA00023016"/>
    </source>
</evidence>
<dbReference type="Gene3D" id="2.60.40.10">
    <property type="entry name" value="Immunoglobulins"/>
    <property type="match status" value="1"/>
</dbReference>
<keyword evidence="19" id="KW-1185">Reference proteome</keyword>
<evidence type="ECO:0000313" key="19">
    <source>
        <dbReference type="Proteomes" id="UP001454036"/>
    </source>
</evidence>
<dbReference type="Gene3D" id="1.25.40.20">
    <property type="entry name" value="Ankyrin repeat-containing domain"/>
    <property type="match status" value="1"/>
</dbReference>
<dbReference type="PANTHER" id="PTHR23335">
    <property type="entry name" value="CALMODULIN-BINDING TRANSCRIPTION ACTIVATOR CAMTA"/>
    <property type="match status" value="1"/>
</dbReference>
<dbReference type="InterPro" id="IPR005559">
    <property type="entry name" value="CG-1_dom"/>
</dbReference>
<dbReference type="InterPro" id="IPR036770">
    <property type="entry name" value="Ankyrin_rpt-contain_sf"/>
</dbReference>
<evidence type="ECO:0000256" key="13">
    <source>
        <dbReference type="ARBA" id="ARBA00023163"/>
    </source>
</evidence>
<dbReference type="GO" id="GO:0006357">
    <property type="term" value="P:regulation of transcription by RNA polymerase II"/>
    <property type="evidence" value="ECO:0007669"/>
    <property type="project" value="TreeGrafter"/>
</dbReference>
<dbReference type="SUPFAM" id="SSF48403">
    <property type="entry name" value="Ankyrin repeat"/>
    <property type="match status" value="1"/>
</dbReference>
<keyword evidence="7" id="KW-0805">Transcription regulation</keyword>
<dbReference type="PROSITE" id="PS51437">
    <property type="entry name" value="CG_1"/>
    <property type="match status" value="1"/>
</dbReference>
<dbReference type="InterPro" id="IPR013783">
    <property type="entry name" value="Ig-like_fold"/>
</dbReference>
<dbReference type="FunFam" id="2.60.40.10:FF:000314">
    <property type="entry name" value="Calmodulin-binding transcription activator 2"/>
    <property type="match status" value="1"/>
</dbReference>
<dbReference type="GO" id="GO:0003712">
    <property type="term" value="F:transcription coregulator activity"/>
    <property type="evidence" value="ECO:0007669"/>
    <property type="project" value="TreeGrafter"/>
</dbReference>
<keyword evidence="10" id="KW-0175">Coiled coil</keyword>
<dbReference type="Gene3D" id="1.20.5.190">
    <property type="match status" value="1"/>
</dbReference>
<keyword evidence="3" id="KW-0597">Phosphoprotein</keyword>
<evidence type="ECO:0000256" key="16">
    <source>
        <dbReference type="SAM" id="MobiDB-lite"/>
    </source>
</evidence>
<evidence type="ECO:0000256" key="4">
    <source>
        <dbReference type="ARBA" id="ARBA00022737"/>
    </source>
</evidence>
<keyword evidence="12" id="KW-0010">Activator</keyword>
<proteinExistence type="inferred from homology"/>
<evidence type="ECO:0000256" key="14">
    <source>
        <dbReference type="ARBA" id="ARBA00023242"/>
    </source>
</evidence>